<dbReference type="InterPro" id="IPR045530">
    <property type="entry name" value="DO-GTPase1"/>
</dbReference>
<proteinExistence type="predicted"/>
<gene>
    <name evidence="2" type="ORF">Q664_12040</name>
</gene>
<evidence type="ECO:0000259" key="1">
    <source>
        <dbReference type="Pfam" id="PF19975"/>
    </source>
</evidence>
<evidence type="ECO:0000313" key="2">
    <source>
        <dbReference type="EMBL" id="KFA93005.1"/>
    </source>
</evidence>
<organism evidence="2 3">
    <name type="scientific">Archangium violaceum Cb vi76</name>
    <dbReference type="NCBI Taxonomy" id="1406225"/>
    <lineage>
        <taxon>Bacteria</taxon>
        <taxon>Pseudomonadati</taxon>
        <taxon>Myxococcota</taxon>
        <taxon>Myxococcia</taxon>
        <taxon>Myxococcales</taxon>
        <taxon>Cystobacterineae</taxon>
        <taxon>Archangiaceae</taxon>
        <taxon>Archangium</taxon>
    </lineage>
</organism>
<protein>
    <recommendedName>
        <fullName evidence="1">Double-GTPase 1 domain-containing protein</fullName>
    </recommendedName>
</protein>
<dbReference type="Proteomes" id="UP000028547">
    <property type="component" value="Unassembled WGS sequence"/>
</dbReference>
<dbReference type="Pfam" id="PF19975">
    <property type="entry name" value="DO-GTPase1"/>
    <property type="match status" value="1"/>
</dbReference>
<dbReference type="RefSeq" id="WP_043393689.1">
    <property type="nucleotide sequence ID" value="NZ_JPMI01000075.1"/>
</dbReference>
<comment type="caution">
    <text evidence="2">The sequence shown here is derived from an EMBL/GenBank/DDBJ whole genome shotgun (WGS) entry which is preliminary data.</text>
</comment>
<name>A0A084SX20_9BACT</name>
<reference evidence="2 3" key="1">
    <citation type="submission" date="2014-07" db="EMBL/GenBank/DDBJ databases">
        <title>Draft Genome Sequence of Gephyronic Acid Producer, Cystobacter violaceus Strain Cb vi76.</title>
        <authorList>
            <person name="Stevens D.C."/>
            <person name="Young J."/>
            <person name="Carmichael R."/>
            <person name="Tan J."/>
            <person name="Taylor R.E."/>
        </authorList>
    </citation>
    <scope>NUCLEOTIDE SEQUENCE [LARGE SCALE GENOMIC DNA]</scope>
    <source>
        <strain evidence="2 3">Cb vi76</strain>
    </source>
</reference>
<feature type="domain" description="Double-GTPase 1" evidence="1">
    <location>
        <begin position="7"/>
        <end position="324"/>
    </location>
</feature>
<dbReference type="EMBL" id="JPMI01000075">
    <property type="protein sequence ID" value="KFA93005.1"/>
    <property type="molecule type" value="Genomic_DNA"/>
</dbReference>
<dbReference type="AlphaFoldDB" id="A0A084SX20"/>
<sequence>MSRNIALLGAQFSGKSTFLGALGNALKAKALKHLHMAGLDADARALQRLAEPLHHGRYPQRTKAGERQELVVPLRTEGGPFGSDAFTLRAGDYDGEEVDRLFRDRLREWTSEWQQRALAHGFLLLIRPGDIRPPRLHSHPMPDDMTRWRQLREPGASSASAPVTAQQHRSADYFGRIHLEEAPPPPYATASDPVSIPAELPLIELLQFIRNVRELPPGRRPRKDGERFRIALLVTAWDAIPPEWRKAGPAAFLSHHFPLLEDYLWSNFLPDDVFRFGLSATGGDLKDTTYSETYMDDPSGFVEWLDPAQGILNSRDMGLPLYWALYGDRAFAAL</sequence>
<evidence type="ECO:0000313" key="3">
    <source>
        <dbReference type="Proteomes" id="UP000028547"/>
    </source>
</evidence>
<accession>A0A084SX20</accession>